<dbReference type="InterPro" id="IPR040739">
    <property type="entry name" value="RlmM_FDX"/>
</dbReference>
<evidence type="ECO:0000259" key="7">
    <source>
        <dbReference type="Pfam" id="PF18125"/>
    </source>
</evidence>
<evidence type="ECO:0000256" key="1">
    <source>
        <dbReference type="ARBA" id="ARBA00022490"/>
    </source>
</evidence>
<feature type="domain" description="RlmM ferredoxin-like" evidence="7">
    <location>
        <begin position="6"/>
        <end position="74"/>
    </location>
</feature>
<evidence type="ECO:0000256" key="4">
    <source>
        <dbReference type="ARBA" id="ARBA00022679"/>
    </source>
</evidence>
<organism evidence="9">
    <name type="scientific">hydrothermal vent metagenome</name>
    <dbReference type="NCBI Taxonomy" id="652676"/>
    <lineage>
        <taxon>unclassified sequences</taxon>
        <taxon>metagenomes</taxon>
        <taxon>ecological metagenomes</taxon>
    </lineage>
</organism>
<dbReference type="Gene3D" id="3.30.70.2810">
    <property type="match status" value="1"/>
</dbReference>
<dbReference type="GO" id="GO:0006364">
    <property type="term" value="P:rRNA processing"/>
    <property type="evidence" value="ECO:0007669"/>
    <property type="project" value="UniProtKB-KW"/>
</dbReference>
<dbReference type="GO" id="GO:0032259">
    <property type="term" value="P:methylation"/>
    <property type="evidence" value="ECO:0007669"/>
    <property type="project" value="UniProtKB-KW"/>
</dbReference>
<dbReference type="InterPro" id="IPR002877">
    <property type="entry name" value="RNA_MeTrfase_FtsJ_dom"/>
</dbReference>
<dbReference type="PANTHER" id="PTHR37524:SF2">
    <property type="entry name" value="RIBOSOMAL RNA METHYLTRANSFERASE FTSJ DOMAIN-CONTAINING PROTEIN"/>
    <property type="match status" value="1"/>
</dbReference>
<reference evidence="9" key="1">
    <citation type="submission" date="2018-06" db="EMBL/GenBank/DDBJ databases">
        <authorList>
            <person name="Zhirakovskaya E."/>
        </authorList>
    </citation>
    <scope>NUCLEOTIDE SEQUENCE</scope>
</reference>
<dbReference type="Gene3D" id="3.40.50.150">
    <property type="entry name" value="Vaccinia Virus protein VP39"/>
    <property type="match status" value="1"/>
</dbReference>
<evidence type="ECO:0000256" key="2">
    <source>
        <dbReference type="ARBA" id="ARBA00022552"/>
    </source>
</evidence>
<dbReference type="GO" id="GO:0008168">
    <property type="term" value="F:methyltransferase activity"/>
    <property type="evidence" value="ECO:0007669"/>
    <property type="project" value="UniProtKB-KW"/>
</dbReference>
<keyword evidence="4 9" id="KW-0808">Transferase</keyword>
<evidence type="ECO:0000259" key="6">
    <source>
        <dbReference type="Pfam" id="PF01728"/>
    </source>
</evidence>
<dbReference type="InterPro" id="IPR029063">
    <property type="entry name" value="SAM-dependent_MTases_sf"/>
</dbReference>
<gene>
    <name evidence="9" type="ORF">MNBD_GAMMA12-3429</name>
</gene>
<dbReference type="AlphaFoldDB" id="A0A3B0Z0F9"/>
<feature type="domain" description="Ribosomal RNA methyltransferase FtsJ" evidence="6">
    <location>
        <begin position="190"/>
        <end position="248"/>
    </location>
</feature>
<dbReference type="NCBIfam" id="NF008734">
    <property type="entry name" value="PRK11760.1"/>
    <property type="match status" value="1"/>
</dbReference>
<dbReference type="Pfam" id="PF18125">
    <property type="entry name" value="RlmM_FDX"/>
    <property type="match status" value="1"/>
</dbReference>
<dbReference type="InterPro" id="IPR011224">
    <property type="entry name" value="rRNA_MeTrfase_M"/>
</dbReference>
<dbReference type="PANTHER" id="PTHR37524">
    <property type="entry name" value="RIBOSOMAL RNA LARGE SUBUNIT METHYLTRANSFERASE M"/>
    <property type="match status" value="1"/>
</dbReference>
<name>A0A3B0Z0F9_9ZZZZ</name>
<dbReference type="PIRSF" id="PIRSF028774">
    <property type="entry name" value="UCP028774"/>
    <property type="match status" value="1"/>
</dbReference>
<keyword evidence="5" id="KW-0949">S-adenosyl-L-methionine</keyword>
<protein>
    <submittedName>
        <fullName evidence="9">23S rRNA (Cytidine(2498)-2'-O)-methyltransferase</fullName>
        <ecNumber evidence="9">2.1.1.186</ecNumber>
    </submittedName>
</protein>
<keyword evidence="2" id="KW-0698">rRNA processing</keyword>
<dbReference type="EC" id="2.1.1.186" evidence="9"/>
<evidence type="ECO:0000256" key="3">
    <source>
        <dbReference type="ARBA" id="ARBA00022603"/>
    </source>
</evidence>
<evidence type="ECO:0000256" key="5">
    <source>
        <dbReference type="ARBA" id="ARBA00022691"/>
    </source>
</evidence>
<dbReference type="Gene3D" id="3.30.2300.20">
    <property type="match status" value="1"/>
</dbReference>
<proteinExistence type="predicted"/>
<dbReference type="Pfam" id="PF21239">
    <property type="entry name" value="RLMM_N"/>
    <property type="match status" value="1"/>
</dbReference>
<accession>A0A3B0Z0F9</accession>
<dbReference type="EMBL" id="UOFL01000212">
    <property type="protein sequence ID" value="VAW81087.1"/>
    <property type="molecule type" value="Genomic_DNA"/>
</dbReference>
<keyword evidence="3 9" id="KW-0489">Methyltransferase</keyword>
<evidence type="ECO:0000259" key="8">
    <source>
        <dbReference type="Pfam" id="PF21239"/>
    </source>
</evidence>
<evidence type="ECO:0000313" key="9">
    <source>
        <dbReference type="EMBL" id="VAW81087.1"/>
    </source>
</evidence>
<dbReference type="Pfam" id="PF01728">
    <property type="entry name" value="FtsJ"/>
    <property type="match status" value="1"/>
</dbReference>
<dbReference type="SUPFAM" id="SSF53335">
    <property type="entry name" value="S-adenosyl-L-methionine-dependent methyltransferases"/>
    <property type="match status" value="1"/>
</dbReference>
<feature type="domain" description="Ribosomal RNA large subunit methyltransferase M THUMP-like" evidence="8">
    <location>
        <begin position="87"/>
        <end position="168"/>
    </location>
</feature>
<keyword evidence="1" id="KW-0963">Cytoplasm</keyword>
<dbReference type="InterPro" id="IPR048646">
    <property type="entry name" value="RlmM_THUMP-like"/>
</dbReference>
<sequence>MKQCPGLFLFCRSGYEKDCAAEIQAIANRLAYTGYCKTTPESGYVTFFTTDFQTAKSLYSAIDFSQLLFARQWFLIFSYLDDLPEKDRLKPIMESIEQMTNFYSPLNQLVIQQANMEGKDNLQRFITSFSHPLRNALDQQNIITESQQHQENFLQLCFTSAKQVYIGYLPKGNHWPGGIPRLKIPETAPSRSYLKLEEAFVRFTSNNRSHYLQPQMTATDLGAAPGGWSWLLIQNHLKVTAVDNGPLNPKLLESGLCKHVMHDAFRYDPGYPNDWLICDIVDKPMRVMDLINHWLEHRWCQYTIFNLKLPMQQRYKFIEQEVYPWLESLQQDQLISRWKGKHLYHDRHEVTFMLE</sequence>